<comment type="caution">
    <text evidence="3">The sequence shown here is derived from an EMBL/GenBank/DDBJ whole genome shotgun (WGS) entry which is preliminary data.</text>
</comment>
<dbReference type="RefSeq" id="WP_136945859.1">
    <property type="nucleotide sequence ID" value="NZ_SWFM01000001.1"/>
</dbReference>
<dbReference type="InterPro" id="IPR042070">
    <property type="entry name" value="PucR_C-HTH_sf"/>
</dbReference>
<evidence type="ECO:0000256" key="1">
    <source>
        <dbReference type="ARBA" id="ARBA00006754"/>
    </source>
</evidence>
<dbReference type="Pfam" id="PF13556">
    <property type="entry name" value="HTH_30"/>
    <property type="match status" value="1"/>
</dbReference>
<dbReference type="InterPro" id="IPR051448">
    <property type="entry name" value="CdaR-like_regulators"/>
</dbReference>
<reference evidence="3 4" key="1">
    <citation type="submission" date="2019-04" db="EMBL/GenBank/DDBJ databases">
        <title>Genome sequence of Bacillus hwajinpoensis strain Y2.</title>
        <authorList>
            <person name="Fair J.L."/>
            <person name="Maclea K.S."/>
        </authorList>
    </citation>
    <scope>NUCLEOTIDE SEQUENCE [LARGE SCALE GENOMIC DNA]</scope>
    <source>
        <strain evidence="3 4">Y2</strain>
    </source>
</reference>
<organism evidence="3 4">
    <name type="scientific">Guptibacillus hwajinpoensis</name>
    <dbReference type="NCBI Taxonomy" id="208199"/>
    <lineage>
        <taxon>Bacteria</taxon>
        <taxon>Bacillati</taxon>
        <taxon>Bacillota</taxon>
        <taxon>Bacilli</taxon>
        <taxon>Bacillales</taxon>
        <taxon>Guptibacillaceae</taxon>
        <taxon>Guptibacillus</taxon>
    </lineage>
</organism>
<dbReference type="PANTHER" id="PTHR33744:SF1">
    <property type="entry name" value="DNA-BINDING TRANSCRIPTIONAL ACTIVATOR ADER"/>
    <property type="match status" value="1"/>
</dbReference>
<dbReference type="Gene3D" id="1.10.10.2840">
    <property type="entry name" value="PucR C-terminal helix-turn-helix domain"/>
    <property type="match status" value="1"/>
</dbReference>
<dbReference type="OrthoDB" id="143422at2"/>
<proteinExistence type="inferred from homology"/>
<dbReference type="Pfam" id="PF13185">
    <property type="entry name" value="GAF_2"/>
    <property type="match status" value="1"/>
</dbReference>
<dbReference type="EMBL" id="SWFM01000001">
    <property type="protein sequence ID" value="TKD72008.1"/>
    <property type="molecule type" value="Genomic_DNA"/>
</dbReference>
<feature type="domain" description="GAF" evidence="2">
    <location>
        <begin position="32"/>
        <end position="190"/>
    </location>
</feature>
<dbReference type="GO" id="GO:0015031">
    <property type="term" value="P:protein transport"/>
    <property type="evidence" value="ECO:0007669"/>
    <property type="project" value="InterPro"/>
</dbReference>
<dbReference type="PANTHER" id="PTHR33744">
    <property type="entry name" value="CARBOHYDRATE DIACID REGULATOR"/>
    <property type="match status" value="1"/>
</dbReference>
<dbReference type="SUPFAM" id="SSF140129">
    <property type="entry name" value="MxiH-like"/>
    <property type="match status" value="1"/>
</dbReference>
<evidence type="ECO:0000313" key="3">
    <source>
        <dbReference type="EMBL" id="TKD72008.1"/>
    </source>
</evidence>
<accession>A0A4V5Q227</accession>
<evidence type="ECO:0000313" key="4">
    <source>
        <dbReference type="Proteomes" id="UP000310541"/>
    </source>
</evidence>
<dbReference type="InterPro" id="IPR041522">
    <property type="entry name" value="CdaR_GGDEF"/>
</dbReference>
<comment type="similarity">
    <text evidence="1">Belongs to the CdaR family.</text>
</comment>
<name>A0A4V5Q227_9BACL</name>
<dbReference type="SMART" id="SM00065">
    <property type="entry name" value="GAF"/>
    <property type="match status" value="1"/>
</dbReference>
<dbReference type="SUPFAM" id="SSF55781">
    <property type="entry name" value="GAF domain-like"/>
    <property type="match status" value="1"/>
</dbReference>
<dbReference type="AlphaFoldDB" id="A0A4V5Q227"/>
<evidence type="ECO:0000259" key="2">
    <source>
        <dbReference type="SMART" id="SM00065"/>
    </source>
</evidence>
<sequence length="619" mass="70204">MAKGLLENEAELSKRQLHLLMQVSTIFNSSLDFYSVIQSVIEEAVSAIDAADGGVLFLYDPKSKGLKVAASTGFRKKSVIEVMLKSGESMTGMAYEQEKTIHFRTSEEVANAMSTMSDQNAVLYQQSAKERPMSTICIPIIQDSTCTGVIVLDRFKQEKPFTEDDIRLVEAISSQAAIALENADLYRNKEISLEKVQRFNQTIIHQNEGLSKSVETHQALSDIGMDESSFQEICSYLANAIGKAVVVFDPFGDVKASSTEELENRKLLKHTITNHIYSKHGKGNENEKEQAIVGLEGEFLLFPLGRLTFPLGYLAIITDKLSLTRFEHSAVYHACTVAGLQLMKKESEHKEQQRLTSELLINVLSEQEDDSDLSYVSNRLHTSMDGYFTAAVLDVPQEYSEEQEEWLRRCIHSAISHLLTNNGDIKVLVTEWGRQVVLLFHNSYRDGIESSIITVNRLMNDFNHLIEGISEEKVCRIGIGKPVKGIRALHQSFEEAKKTIKFLKRFTFAGSTSWYEELGALRLLLNNKEDELANYAFEYLSPLLAYEKRRKGELFQTLFVYLSTGQDLKNASEQLHVHVNTMNYRIQRIQEIMNMDFNDPTDLLNIQVACNIYRYLYEA</sequence>
<dbReference type="InterPro" id="IPR037203">
    <property type="entry name" value="T3SS_needle-like_sf"/>
</dbReference>
<dbReference type="InterPro" id="IPR025736">
    <property type="entry name" value="PucR_C-HTH_dom"/>
</dbReference>
<protein>
    <submittedName>
        <fullName evidence="3">GAF domain-containing protein</fullName>
    </submittedName>
</protein>
<dbReference type="Proteomes" id="UP000310541">
    <property type="component" value="Unassembled WGS sequence"/>
</dbReference>
<dbReference type="Gene3D" id="3.30.450.40">
    <property type="match status" value="1"/>
</dbReference>
<dbReference type="InterPro" id="IPR029016">
    <property type="entry name" value="GAF-like_dom_sf"/>
</dbReference>
<dbReference type="Pfam" id="PF17853">
    <property type="entry name" value="GGDEF_2"/>
    <property type="match status" value="1"/>
</dbReference>
<gene>
    <name evidence="3" type="ORF">FBF83_04200</name>
</gene>
<dbReference type="InterPro" id="IPR003018">
    <property type="entry name" value="GAF"/>
</dbReference>